<dbReference type="PANTHER" id="PTHR42852:SF6">
    <property type="entry name" value="THIOL:DISULFIDE INTERCHANGE PROTEIN DSBE"/>
    <property type="match status" value="1"/>
</dbReference>
<dbReference type="InterPro" id="IPR036249">
    <property type="entry name" value="Thioredoxin-like_sf"/>
</dbReference>
<evidence type="ECO:0000313" key="8">
    <source>
        <dbReference type="Proteomes" id="UP000478837"/>
    </source>
</evidence>
<proteinExistence type="predicted"/>
<dbReference type="Proteomes" id="UP000478837">
    <property type="component" value="Unassembled WGS sequence"/>
</dbReference>
<dbReference type="SUPFAM" id="SSF52833">
    <property type="entry name" value="Thioredoxin-like"/>
    <property type="match status" value="1"/>
</dbReference>
<keyword evidence="8" id="KW-1185">Reference proteome</keyword>
<evidence type="ECO:0000256" key="5">
    <source>
        <dbReference type="SAM" id="MobiDB-lite"/>
    </source>
</evidence>
<feature type="domain" description="Thioredoxin" evidence="6">
    <location>
        <begin position="35"/>
        <end position="186"/>
    </location>
</feature>
<protein>
    <submittedName>
        <fullName evidence="7">Redoxin family protein</fullName>
    </submittedName>
</protein>
<keyword evidence="4" id="KW-0676">Redox-active center</keyword>
<dbReference type="GO" id="GO:0030313">
    <property type="term" value="C:cell envelope"/>
    <property type="evidence" value="ECO:0007669"/>
    <property type="project" value="UniProtKB-SubCell"/>
</dbReference>
<gene>
    <name evidence="7" type="ORF">GTW09_03375</name>
</gene>
<evidence type="ECO:0000256" key="4">
    <source>
        <dbReference type="ARBA" id="ARBA00023284"/>
    </source>
</evidence>
<dbReference type="InterPro" id="IPR017937">
    <property type="entry name" value="Thioredoxin_CS"/>
</dbReference>
<dbReference type="GO" id="GO:0017004">
    <property type="term" value="P:cytochrome complex assembly"/>
    <property type="evidence" value="ECO:0007669"/>
    <property type="project" value="UniProtKB-KW"/>
</dbReference>
<dbReference type="InterPro" id="IPR050553">
    <property type="entry name" value="Thioredoxin_ResA/DsbE_sf"/>
</dbReference>
<dbReference type="Gene3D" id="3.40.30.10">
    <property type="entry name" value="Glutaredoxin"/>
    <property type="match status" value="1"/>
</dbReference>
<feature type="compositionally biased region" description="Polar residues" evidence="5">
    <location>
        <begin position="214"/>
        <end position="223"/>
    </location>
</feature>
<dbReference type="PROSITE" id="PS51352">
    <property type="entry name" value="THIOREDOXIN_2"/>
    <property type="match status" value="1"/>
</dbReference>
<name>A0A6L9MRJ0_9ALTE</name>
<evidence type="ECO:0000313" key="7">
    <source>
        <dbReference type="EMBL" id="NDW20560.1"/>
    </source>
</evidence>
<dbReference type="PROSITE" id="PS00194">
    <property type="entry name" value="THIOREDOXIN_1"/>
    <property type="match status" value="1"/>
</dbReference>
<keyword evidence="3" id="KW-1015">Disulfide bond</keyword>
<comment type="caution">
    <text evidence="7">The sequence shown here is derived from an EMBL/GenBank/DDBJ whole genome shotgun (WGS) entry which is preliminary data.</text>
</comment>
<evidence type="ECO:0000256" key="1">
    <source>
        <dbReference type="ARBA" id="ARBA00004196"/>
    </source>
</evidence>
<dbReference type="Pfam" id="PF08534">
    <property type="entry name" value="Redoxin"/>
    <property type="match status" value="1"/>
</dbReference>
<dbReference type="InterPro" id="IPR013766">
    <property type="entry name" value="Thioredoxin_domain"/>
</dbReference>
<evidence type="ECO:0000256" key="3">
    <source>
        <dbReference type="ARBA" id="ARBA00023157"/>
    </source>
</evidence>
<comment type="subcellular location">
    <subcellularLocation>
        <location evidence="1">Cell envelope</location>
    </subcellularLocation>
</comment>
<evidence type="ECO:0000256" key="2">
    <source>
        <dbReference type="ARBA" id="ARBA00022748"/>
    </source>
</evidence>
<accession>A0A6L9MRJ0</accession>
<evidence type="ECO:0000259" key="6">
    <source>
        <dbReference type="PROSITE" id="PS51352"/>
    </source>
</evidence>
<dbReference type="EMBL" id="JAAAWP010000002">
    <property type="protein sequence ID" value="NDW20560.1"/>
    <property type="molecule type" value="Genomic_DNA"/>
</dbReference>
<reference evidence="7 8" key="1">
    <citation type="submission" date="2020-01" db="EMBL/GenBank/DDBJ databases">
        <title>Genomes of bacteria type strains.</title>
        <authorList>
            <person name="Chen J."/>
            <person name="Zhu S."/>
            <person name="Yang J."/>
        </authorList>
    </citation>
    <scope>NUCLEOTIDE SEQUENCE [LARGE SCALE GENOMIC DNA]</scope>
    <source>
        <strain evidence="7 8">LMG 22958</strain>
    </source>
</reference>
<keyword evidence="2" id="KW-0201">Cytochrome c-type biogenesis</keyword>
<dbReference type="InterPro" id="IPR013740">
    <property type="entry name" value="Redoxin"/>
</dbReference>
<dbReference type="RefSeq" id="WP_163110108.1">
    <property type="nucleotide sequence ID" value="NZ_JAAAWP010000002.1"/>
</dbReference>
<dbReference type="GO" id="GO:0015036">
    <property type="term" value="F:disulfide oxidoreductase activity"/>
    <property type="evidence" value="ECO:0007669"/>
    <property type="project" value="UniProtKB-ARBA"/>
</dbReference>
<sequence>MKNARLVVIPLVLFLLLVVFLFKGLFSDPRELDSQVQDKMLPEFSLPDLMQPDVIYTPDSLKGKVTLLNVWGVWCVTCAVEMPYLTQLKNEQGVHIVGLYFDQDLDPDFGTKTLNRVQQEVTSMLSRYGNPYAFNIFDVYRDTSLDLGVTGAPEHFVIDTNGVIRMHHIGDINERVWRNKVGPLYNKLVAEASTAGLKTGTEKSASADNGIDASLNSTRDAVK</sequence>
<organism evidence="7 8">
    <name type="scientific">Alteromonas hispanica</name>
    <dbReference type="NCBI Taxonomy" id="315421"/>
    <lineage>
        <taxon>Bacteria</taxon>
        <taxon>Pseudomonadati</taxon>
        <taxon>Pseudomonadota</taxon>
        <taxon>Gammaproteobacteria</taxon>
        <taxon>Alteromonadales</taxon>
        <taxon>Alteromonadaceae</taxon>
        <taxon>Alteromonas/Salinimonas group</taxon>
        <taxon>Alteromonas</taxon>
    </lineage>
</organism>
<feature type="region of interest" description="Disordered" evidence="5">
    <location>
        <begin position="199"/>
        <end position="223"/>
    </location>
</feature>
<dbReference type="AlphaFoldDB" id="A0A6L9MRJ0"/>
<dbReference type="PANTHER" id="PTHR42852">
    <property type="entry name" value="THIOL:DISULFIDE INTERCHANGE PROTEIN DSBE"/>
    <property type="match status" value="1"/>
</dbReference>